<evidence type="ECO:0000313" key="3">
    <source>
        <dbReference type="EMBL" id="GMS94659.1"/>
    </source>
</evidence>
<comment type="caution">
    <text evidence="3">The sequence shown here is derived from an EMBL/GenBank/DDBJ whole genome shotgun (WGS) entry which is preliminary data.</text>
</comment>
<keyword evidence="2" id="KW-0560">Oxidoreductase</keyword>
<feature type="non-terminal residue" evidence="3">
    <location>
        <position position="194"/>
    </location>
</feature>
<protein>
    <recommendedName>
        <fullName evidence="5">Cytochrome P450</fullName>
    </recommendedName>
</protein>
<keyword evidence="4" id="KW-1185">Reference proteome</keyword>
<dbReference type="Gene3D" id="1.10.630.10">
    <property type="entry name" value="Cytochrome P450"/>
    <property type="match status" value="1"/>
</dbReference>
<dbReference type="PANTHER" id="PTHR24284:SF1">
    <property type="entry name" value="CYTOCHROME P450 FAMILY"/>
    <property type="match status" value="1"/>
</dbReference>
<sequence length="194" mass="22834">FIARPDPVIEKGFFCDNQGVINSNGNSWRENRRPSISILRDFGMGKNLMEEKLSIFEYLRCLSKIEDKTKVDMRWPIQLMVANIINETLFGYRYDYDNCDPLINYVEAFAKLITDHSSSLFRFFASKFKWIRYIPIIKYYAVERHIENVNQLQGYILTNVDNALDKFDADQEPECFVHAYAIHVLYETISDISD</sequence>
<evidence type="ECO:0008006" key="5">
    <source>
        <dbReference type="Google" id="ProtNLM"/>
    </source>
</evidence>
<dbReference type="Proteomes" id="UP001432027">
    <property type="component" value="Unassembled WGS sequence"/>
</dbReference>
<accession>A0AAV5TKT4</accession>
<dbReference type="SUPFAM" id="SSF48264">
    <property type="entry name" value="Cytochrome P450"/>
    <property type="match status" value="1"/>
</dbReference>
<reference evidence="3" key="1">
    <citation type="submission" date="2023-10" db="EMBL/GenBank/DDBJ databases">
        <title>Genome assembly of Pristionchus species.</title>
        <authorList>
            <person name="Yoshida K."/>
            <person name="Sommer R.J."/>
        </authorList>
    </citation>
    <scope>NUCLEOTIDE SEQUENCE</scope>
    <source>
        <strain evidence="3">RS0144</strain>
    </source>
</reference>
<feature type="non-terminal residue" evidence="3">
    <location>
        <position position="1"/>
    </location>
</feature>
<dbReference type="GO" id="GO:0004497">
    <property type="term" value="F:monooxygenase activity"/>
    <property type="evidence" value="ECO:0007669"/>
    <property type="project" value="UniProtKB-KW"/>
</dbReference>
<dbReference type="GO" id="GO:0020037">
    <property type="term" value="F:heme binding"/>
    <property type="evidence" value="ECO:0007669"/>
    <property type="project" value="InterPro"/>
</dbReference>
<evidence type="ECO:0000256" key="1">
    <source>
        <dbReference type="ARBA" id="ARBA00010617"/>
    </source>
</evidence>
<dbReference type="Pfam" id="PF00067">
    <property type="entry name" value="p450"/>
    <property type="match status" value="1"/>
</dbReference>
<evidence type="ECO:0000313" key="4">
    <source>
        <dbReference type="Proteomes" id="UP001432027"/>
    </source>
</evidence>
<organism evidence="3 4">
    <name type="scientific">Pristionchus entomophagus</name>
    <dbReference type="NCBI Taxonomy" id="358040"/>
    <lineage>
        <taxon>Eukaryota</taxon>
        <taxon>Metazoa</taxon>
        <taxon>Ecdysozoa</taxon>
        <taxon>Nematoda</taxon>
        <taxon>Chromadorea</taxon>
        <taxon>Rhabditida</taxon>
        <taxon>Rhabditina</taxon>
        <taxon>Diplogasteromorpha</taxon>
        <taxon>Diplogasteroidea</taxon>
        <taxon>Neodiplogasteridae</taxon>
        <taxon>Pristionchus</taxon>
    </lineage>
</organism>
<dbReference type="EMBL" id="BTSX01000004">
    <property type="protein sequence ID" value="GMS94659.1"/>
    <property type="molecule type" value="Genomic_DNA"/>
</dbReference>
<dbReference type="InterPro" id="IPR036396">
    <property type="entry name" value="Cyt_P450_sf"/>
</dbReference>
<dbReference type="GO" id="GO:0016705">
    <property type="term" value="F:oxidoreductase activity, acting on paired donors, with incorporation or reduction of molecular oxygen"/>
    <property type="evidence" value="ECO:0007669"/>
    <property type="project" value="InterPro"/>
</dbReference>
<gene>
    <name evidence="3" type="ORF">PENTCL1PPCAC_16834</name>
</gene>
<name>A0AAV5TKT4_9BILA</name>
<dbReference type="AlphaFoldDB" id="A0AAV5TKT4"/>
<evidence type="ECO:0000256" key="2">
    <source>
        <dbReference type="ARBA" id="ARBA00023033"/>
    </source>
</evidence>
<keyword evidence="2" id="KW-0503">Monooxygenase</keyword>
<proteinExistence type="inferred from homology"/>
<dbReference type="InterPro" id="IPR001128">
    <property type="entry name" value="Cyt_P450"/>
</dbReference>
<comment type="similarity">
    <text evidence="1">Belongs to the cytochrome P450 family.</text>
</comment>
<dbReference type="GO" id="GO:0005506">
    <property type="term" value="F:iron ion binding"/>
    <property type="evidence" value="ECO:0007669"/>
    <property type="project" value="InterPro"/>
</dbReference>
<dbReference type="PANTHER" id="PTHR24284">
    <property type="entry name" value="CYTOCHROME P450 FAMILY"/>
    <property type="match status" value="1"/>
</dbReference>